<evidence type="ECO:0000313" key="5">
    <source>
        <dbReference type="Proteomes" id="UP000075304"/>
    </source>
</evidence>
<proteinExistence type="predicted"/>
<feature type="compositionally biased region" description="Acidic residues" evidence="1">
    <location>
        <begin position="172"/>
        <end position="181"/>
    </location>
</feature>
<accession>A0A133KQM1</accession>
<gene>
    <name evidence="3" type="ORF">B4099_1509</name>
    <name evidence="2" type="ORF">HMPREF3213_01881</name>
</gene>
<feature type="region of interest" description="Disordered" evidence="1">
    <location>
        <begin position="129"/>
        <end position="190"/>
    </location>
</feature>
<comment type="caution">
    <text evidence="2">The sequence shown here is derived from an EMBL/GenBank/DDBJ whole genome shotgun (WGS) entry which is preliminary data.</text>
</comment>
<reference evidence="3 5" key="1">
    <citation type="submission" date="2016-01" db="EMBL/GenBank/DDBJ databases">
        <title>Genome Sequences of Twelve Sporeforming Bacillus Species Isolated from Foods.</title>
        <authorList>
            <person name="Berendsen E.M."/>
            <person name="Wells-Bennik M.H."/>
            <person name="Krawcyk A.O."/>
            <person name="De Jong A."/>
            <person name="Holsappel S."/>
            <person name="Eijlander R.T."/>
            <person name="Kuipers O.P."/>
        </authorList>
    </citation>
    <scope>NUCLEOTIDE SEQUENCE [LARGE SCALE GENOMIC DNA]</scope>
    <source>
        <strain evidence="3 5">B4099</strain>
    </source>
</reference>
<dbReference type="RefSeq" id="WP_029142457.1">
    <property type="nucleotide sequence ID" value="NZ_CP051674.1"/>
</dbReference>
<dbReference type="Proteomes" id="UP000075304">
    <property type="component" value="Unassembled WGS sequence"/>
</dbReference>
<dbReference type="GeneID" id="29814420"/>
<evidence type="ECO:0000313" key="3">
    <source>
        <dbReference type="EMBL" id="KYC73151.1"/>
    </source>
</evidence>
<protein>
    <submittedName>
        <fullName evidence="2">Uncharacterized protein</fullName>
    </submittedName>
</protein>
<evidence type="ECO:0000313" key="2">
    <source>
        <dbReference type="EMBL" id="KWZ81868.1"/>
    </source>
</evidence>
<dbReference type="EMBL" id="LRPN01000067">
    <property type="protein sequence ID" value="KWZ81868.1"/>
    <property type="molecule type" value="Genomic_DNA"/>
</dbReference>
<dbReference type="PATRIC" id="fig|1398.22.peg.1885"/>
<dbReference type="Proteomes" id="UP000070376">
    <property type="component" value="Unassembled WGS sequence"/>
</dbReference>
<reference evidence="2" key="2">
    <citation type="submission" date="2016-01" db="EMBL/GenBank/DDBJ databases">
        <authorList>
            <person name="Oliw E.H."/>
        </authorList>
    </citation>
    <scope>NUCLEOTIDE SEQUENCE [LARGE SCALE GENOMIC DNA]</scope>
    <source>
        <strain evidence="2">GED7749B</strain>
    </source>
</reference>
<organism evidence="2 4">
    <name type="scientific">Heyndrickxia coagulans</name>
    <name type="common">Weizmannia coagulans</name>
    <dbReference type="NCBI Taxonomy" id="1398"/>
    <lineage>
        <taxon>Bacteria</taxon>
        <taxon>Bacillati</taxon>
        <taxon>Bacillota</taxon>
        <taxon>Bacilli</taxon>
        <taxon>Bacillales</taxon>
        <taxon>Bacillaceae</taxon>
        <taxon>Heyndrickxia</taxon>
    </lineage>
</organism>
<evidence type="ECO:0000256" key="1">
    <source>
        <dbReference type="SAM" id="MobiDB-lite"/>
    </source>
</evidence>
<evidence type="ECO:0000313" key="4">
    <source>
        <dbReference type="Proteomes" id="UP000070376"/>
    </source>
</evidence>
<dbReference type="AlphaFoldDB" id="A0A133KQM1"/>
<reference evidence="4" key="3">
    <citation type="submission" date="2016-01" db="EMBL/GenBank/DDBJ databases">
        <authorList>
            <person name="Mitreva M."/>
            <person name="Pepin K.H."/>
            <person name="Mihindukulasuriya K.A."/>
            <person name="Fulton R."/>
            <person name="Fronick C."/>
            <person name="O'Laughlin M."/>
            <person name="Miner T."/>
            <person name="Herter B."/>
            <person name="Rosa B.A."/>
            <person name="Cordes M."/>
            <person name="Tomlinson C."/>
            <person name="Wollam A."/>
            <person name="Palsikar V.B."/>
            <person name="Mardis E.R."/>
            <person name="Wilson R.K."/>
        </authorList>
    </citation>
    <scope>NUCLEOTIDE SEQUENCE [LARGE SCALE GENOMIC DNA]</scope>
    <source>
        <strain evidence="4">GED7749B</strain>
    </source>
</reference>
<name>A0A133KQM1_HEYCO</name>
<sequence length="190" mass="21094">MENQSGMKRGQTIAFRIPQDTPDHILKELSKLKEKEKRNFSAKIAGYVIQGVNQSLVKDKETITIPLPRKLTKVQHDWLKHEHSEAMLGSIVYELIQDPLRATSLFAALSKQPVSMDDTLFLQEDELPQTSGEADPEPVQSGGEPPGSDDLDAFDWRTAAAEPAPPEAEAPEKEEDAEDLLGDFLASMNK</sequence>
<dbReference type="EMBL" id="LQYI01000010">
    <property type="protein sequence ID" value="KYC73151.1"/>
    <property type="molecule type" value="Genomic_DNA"/>
</dbReference>